<dbReference type="SUPFAM" id="SSF82708">
    <property type="entry name" value="R3H domain"/>
    <property type="match status" value="1"/>
</dbReference>
<dbReference type="PANTHER" id="PTHR15672">
    <property type="entry name" value="CAMP-REGULATED PHOSPHOPROTEIN 21 RELATED R3H DOMAIN CONTAINING PROTEIN"/>
    <property type="match status" value="1"/>
</dbReference>
<dbReference type="InterPro" id="IPR001374">
    <property type="entry name" value="R3H_dom"/>
</dbReference>
<dbReference type="EMBL" id="MU251465">
    <property type="protein sequence ID" value="KAG9234398.1"/>
    <property type="molecule type" value="Genomic_DNA"/>
</dbReference>
<feature type="region of interest" description="Disordered" evidence="2">
    <location>
        <begin position="54"/>
        <end position="74"/>
    </location>
</feature>
<dbReference type="PANTHER" id="PTHR15672:SF8">
    <property type="entry name" value="PROTEIN ENCORE"/>
    <property type="match status" value="1"/>
</dbReference>
<feature type="domain" description="SUZ" evidence="4">
    <location>
        <begin position="365"/>
        <end position="448"/>
    </location>
</feature>
<feature type="compositionally biased region" description="Polar residues" evidence="2">
    <location>
        <begin position="242"/>
        <end position="260"/>
    </location>
</feature>
<dbReference type="GO" id="GO:0003676">
    <property type="term" value="F:nucleic acid binding"/>
    <property type="evidence" value="ECO:0007669"/>
    <property type="project" value="UniProtKB-UniRule"/>
</dbReference>
<dbReference type="PROSITE" id="PS51061">
    <property type="entry name" value="R3H"/>
    <property type="match status" value="1"/>
</dbReference>
<dbReference type="InterPro" id="IPR024771">
    <property type="entry name" value="SUZ"/>
</dbReference>
<evidence type="ECO:0000313" key="5">
    <source>
        <dbReference type="EMBL" id="KAG9234398.1"/>
    </source>
</evidence>
<evidence type="ECO:0000256" key="1">
    <source>
        <dbReference type="ARBA" id="ARBA00022553"/>
    </source>
</evidence>
<dbReference type="AlphaFoldDB" id="A0A9P7YIF3"/>
<dbReference type="Proteomes" id="UP000824998">
    <property type="component" value="Unassembled WGS sequence"/>
</dbReference>
<keyword evidence="6" id="KW-1185">Reference proteome</keyword>
<dbReference type="PROSITE" id="PS51673">
    <property type="entry name" value="SUZ"/>
    <property type="match status" value="1"/>
</dbReference>
<dbReference type="Pfam" id="PF01424">
    <property type="entry name" value="R3H"/>
    <property type="match status" value="1"/>
</dbReference>
<reference evidence="5" key="1">
    <citation type="journal article" date="2021" name="IMA Fungus">
        <title>Genomic characterization of three marine fungi, including Emericellopsis atlantica sp. nov. with signatures of a generalist lifestyle and marine biomass degradation.</title>
        <authorList>
            <person name="Hagestad O.C."/>
            <person name="Hou L."/>
            <person name="Andersen J.H."/>
            <person name="Hansen E.H."/>
            <person name="Altermark B."/>
            <person name="Li C."/>
            <person name="Kuhnert E."/>
            <person name="Cox R.J."/>
            <person name="Crous P.W."/>
            <person name="Spatafora J.W."/>
            <person name="Lail K."/>
            <person name="Amirebrahimi M."/>
            <person name="Lipzen A."/>
            <person name="Pangilinan J."/>
            <person name="Andreopoulos W."/>
            <person name="Hayes R.D."/>
            <person name="Ng V."/>
            <person name="Grigoriev I.V."/>
            <person name="Jackson S.A."/>
            <person name="Sutton T.D.S."/>
            <person name="Dobson A.D.W."/>
            <person name="Rama T."/>
        </authorList>
    </citation>
    <scope>NUCLEOTIDE SEQUENCE</scope>
    <source>
        <strain evidence="5">TRa018bII</strain>
    </source>
</reference>
<evidence type="ECO:0008006" key="7">
    <source>
        <dbReference type="Google" id="ProtNLM"/>
    </source>
</evidence>
<feature type="compositionally biased region" description="Basic and acidic residues" evidence="2">
    <location>
        <begin position="486"/>
        <end position="495"/>
    </location>
</feature>
<evidence type="ECO:0000313" key="6">
    <source>
        <dbReference type="Proteomes" id="UP000824998"/>
    </source>
</evidence>
<comment type="caution">
    <text evidence="5">The sequence shown here is derived from an EMBL/GenBank/DDBJ whole genome shotgun (WGS) entry which is preliminary data.</text>
</comment>
<feature type="compositionally biased region" description="Basic and acidic residues" evidence="2">
    <location>
        <begin position="180"/>
        <end position="192"/>
    </location>
</feature>
<feature type="compositionally biased region" description="Polar residues" evidence="2">
    <location>
        <begin position="505"/>
        <end position="519"/>
    </location>
</feature>
<proteinExistence type="predicted"/>
<gene>
    <name evidence="5" type="ORF">BJ875DRAFT_376560</name>
</gene>
<protein>
    <recommendedName>
        <fullName evidence="7">R3H domain-containing protein</fullName>
    </recommendedName>
</protein>
<feature type="region of interest" description="Disordered" evidence="2">
    <location>
        <begin position="369"/>
        <end position="539"/>
    </location>
</feature>
<feature type="compositionally biased region" description="Basic and acidic residues" evidence="2">
    <location>
        <begin position="414"/>
        <end position="451"/>
    </location>
</feature>
<evidence type="ECO:0000259" key="3">
    <source>
        <dbReference type="PROSITE" id="PS51061"/>
    </source>
</evidence>
<feature type="domain" description="R3H" evidence="3">
    <location>
        <begin position="301"/>
        <end position="364"/>
    </location>
</feature>
<dbReference type="GO" id="GO:0006012">
    <property type="term" value="P:galactose metabolic process"/>
    <property type="evidence" value="ECO:0007669"/>
    <property type="project" value="TreeGrafter"/>
</dbReference>
<dbReference type="OrthoDB" id="278430at2759"/>
<evidence type="ECO:0000256" key="2">
    <source>
        <dbReference type="SAM" id="MobiDB-lite"/>
    </source>
</evidence>
<feature type="region of interest" description="Disordered" evidence="2">
    <location>
        <begin position="775"/>
        <end position="797"/>
    </location>
</feature>
<feature type="region of interest" description="Disordered" evidence="2">
    <location>
        <begin position="231"/>
        <end position="272"/>
    </location>
</feature>
<dbReference type="Gene3D" id="3.30.1370.50">
    <property type="entry name" value="R3H-like domain"/>
    <property type="match status" value="1"/>
</dbReference>
<dbReference type="Pfam" id="PF12752">
    <property type="entry name" value="SUZ"/>
    <property type="match status" value="1"/>
</dbReference>
<feature type="compositionally biased region" description="Polar residues" evidence="2">
    <location>
        <begin position="401"/>
        <end position="413"/>
    </location>
</feature>
<name>A0A9P7YIF3_9HELO</name>
<accession>A0A9P7YIF3</accession>
<dbReference type="InterPro" id="IPR036867">
    <property type="entry name" value="R3H_dom_sf"/>
</dbReference>
<keyword evidence="1" id="KW-0597">Phosphoprotein</keyword>
<feature type="region of interest" description="Disordered" evidence="2">
    <location>
        <begin position="149"/>
        <end position="209"/>
    </location>
</feature>
<organism evidence="5 6">
    <name type="scientific">Amylocarpus encephaloides</name>
    <dbReference type="NCBI Taxonomy" id="45428"/>
    <lineage>
        <taxon>Eukaryota</taxon>
        <taxon>Fungi</taxon>
        <taxon>Dikarya</taxon>
        <taxon>Ascomycota</taxon>
        <taxon>Pezizomycotina</taxon>
        <taxon>Leotiomycetes</taxon>
        <taxon>Helotiales</taxon>
        <taxon>Helotiales incertae sedis</taxon>
        <taxon>Amylocarpus</taxon>
    </lineage>
</organism>
<feature type="compositionally biased region" description="Low complexity" evidence="2">
    <location>
        <begin position="592"/>
        <end position="619"/>
    </location>
</feature>
<dbReference type="CDD" id="cd02642">
    <property type="entry name" value="R3H_encore_like"/>
    <property type="match status" value="1"/>
</dbReference>
<feature type="region of interest" description="Disordered" evidence="2">
    <location>
        <begin position="571"/>
        <end position="647"/>
    </location>
</feature>
<dbReference type="InterPro" id="IPR051937">
    <property type="entry name" value="R3H_domain_containing"/>
</dbReference>
<evidence type="ECO:0000259" key="4">
    <source>
        <dbReference type="PROSITE" id="PS51673"/>
    </source>
</evidence>
<sequence>MATAPMSADTSRLSFAKVAASAGRDNVAISSFAKVAASGPSRAVKQENVYVVGQQQETGSQDGNDQKTEVSAYTDSVHQKDSCVKARDGMNAESASTCTSEASLVDAVKAMNVNSEPQSTMPSLVVNGSDTGDLHTKKKLEVGEVFSEDPFHRTDSGSELGTKPPSLDGKSITSGTTFALDEKESLRPDDSASVKAAEDDDTFSGRGSIVAGSRIGSEAAGRAYRAQFYEVPDRRVQPMPERQSQGVNTPQSGSSGQQTTDEGKQNKPLVGPTGVPDAFNLFYRQTPDEKLLEALESPKDRIFLLRLEQDLQKFVIDSKEPFIDLPPCNSFCRMLTHKLADYYHMTHQVDSVAGAVRIFRTPFCRLPPSLTSISNPPTSGNTPPPTMPTMKIMRRGGEGDTGNSPSKTTSETGSDGKDKALSAKEKLSREEREAVYNKARERIFGKDEKTGDATPDTQDGNEMSRSSSVSTKDRSGQSKKSRPQKQRRDDSESFDVRSQYMPFFSQPQMPTWTPTSQYSPMAPQPFNVAGQNTYQNPTQQQFGAPAQQFGQSPIANGSMPAYNNMTQQYPQPTQTRFQPHSAPITAYGSPVQSAPVGPQQWQQQQQPLYQSPYQPQAPQSGRQPNSVPYAFGQLPTTANPADPKSQHPIPGSFNRHAFNPKTQSFVPGNAGLPIPQPMSHHGSPHLSYNAYTPPQQQFGNGMGYNMARQGSNNSLPSYHASPLMTHRPITHQGMQQGMPQNLPQGMPGHGMIQGVPQILPQSMPQGIQSLAQNGQVGHHLPNYGNSSTLPPKPPTGI</sequence>